<dbReference type="EMBL" id="DVOE01000069">
    <property type="protein sequence ID" value="HIU99097.1"/>
    <property type="molecule type" value="Genomic_DNA"/>
</dbReference>
<evidence type="ECO:0000313" key="6">
    <source>
        <dbReference type="Proteomes" id="UP000886857"/>
    </source>
</evidence>
<organism evidence="5 6">
    <name type="scientific">Candidatus Limadaptatus stercoripullorum</name>
    <dbReference type="NCBI Taxonomy" id="2840846"/>
    <lineage>
        <taxon>Bacteria</taxon>
        <taxon>Bacillati</taxon>
        <taxon>Bacillota</taxon>
        <taxon>Clostridia</taxon>
        <taxon>Eubacteriales</taxon>
        <taxon>Candidatus Limadaptatus</taxon>
    </lineage>
</organism>
<keyword evidence="1" id="KW-0805">Transcription regulation</keyword>
<dbReference type="PROSITE" id="PS00041">
    <property type="entry name" value="HTH_ARAC_FAMILY_1"/>
    <property type="match status" value="1"/>
</dbReference>
<gene>
    <name evidence="5" type="ORF">IAC73_04585</name>
</gene>
<dbReference type="SUPFAM" id="SSF46689">
    <property type="entry name" value="Homeodomain-like"/>
    <property type="match status" value="2"/>
</dbReference>
<dbReference type="InterPro" id="IPR009057">
    <property type="entry name" value="Homeodomain-like_sf"/>
</dbReference>
<evidence type="ECO:0000256" key="3">
    <source>
        <dbReference type="ARBA" id="ARBA00023163"/>
    </source>
</evidence>
<dbReference type="InterPro" id="IPR018060">
    <property type="entry name" value="HTH_AraC"/>
</dbReference>
<protein>
    <submittedName>
        <fullName evidence="5">Helix-turn-helix transcriptional regulator</fullName>
    </submittedName>
</protein>
<dbReference type="SMART" id="SM00342">
    <property type="entry name" value="HTH_ARAC"/>
    <property type="match status" value="1"/>
</dbReference>
<dbReference type="InterPro" id="IPR050204">
    <property type="entry name" value="AraC_XylS_family_regulators"/>
</dbReference>
<reference evidence="5" key="2">
    <citation type="journal article" date="2021" name="PeerJ">
        <title>Extensive microbial diversity within the chicken gut microbiome revealed by metagenomics and culture.</title>
        <authorList>
            <person name="Gilroy R."/>
            <person name="Ravi A."/>
            <person name="Getino M."/>
            <person name="Pursley I."/>
            <person name="Horton D.L."/>
            <person name="Alikhan N.F."/>
            <person name="Baker D."/>
            <person name="Gharbi K."/>
            <person name="Hall N."/>
            <person name="Watson M."/>
            <person name="Adriaenssens E.M."/>
            <person name="Foster-Nyarko E."/>
            <person name="Jarju S."/>
            <person name="Secka A."/>
            <person name="Antonio M."/>
            <person name="Oren A."/>
            <person name="Chaudhuri R.R."/>
            <person name="La Ragione R."/>
            <person name="Hildebrand F."/>
            <person name="Pallen M.J."/>
        </authorList>
    </citation>
    <scope>NUCLEOTIDE SEQUENCE</scope>
    <source>
        <strain evidence="5">10406</strain>
    </source>
</reference>
<sequence length="257" mass="28022">MKDDGYRILIAPAGDDPVFAQREEGISHTPYDTERAFYSRIRAGDPEGVRRLLESYLSGGIVVGRMSHDPLTQMKYFAVCCVALACRYAIAGGLGEQEAFNFSDKCIARIDAMTDGGEIVGFLSREAQRLAAMVGESRSAAAYSPPVRKCMAYIARNLHDKITLADLSRHTGLSPGYLSRLFRADTGESVHGYILGRKLEAAKSLVERGGKMGETAYALGFSSESHFIALFKKRFGVTPAAWAKRRGAPEGEPEGEI</sequence>
<evidence type="ECO:0000256" key="1">
    <source>
        <dbReference type="ARBA" id="ARBA00023015"/>
    </source>
</evidence>
<dbReference type="PANTHER" id="PTHR46796">
    <property type="entry name" value="HTH-TYPE TRANSCRIPTIONAL ACTIVATOR RHAS-RELATED"/>
    <property type="match status" value="1"/>
</dbReference>
<dbReference type="GO" id="GO:0043565">
    <property type="term" value="F:sequence-specific DNA binding"/>
    <property type="evidence" value="ECO:0007669"/>
    <property type="project" value="InterPro"/>
</dbReference>
<reference evidence="5" key="1">
    <citation type="submission" date="2020-10" db="EMBL/GenBank/DDBJ databases">
        <authorList>
            <person name="Gilroy R."/>
        </authorList>
    </citation>
    <scope>NUCLEOTIDE SEQUENCE</scope>
    <source>
        <strain evidence="5">10406</strain>
    </source>
</reference>
<dbReference type="Pfam" id="PF12833">
    <property type="entry name" value="HTH_18"/>
    <property type="match status" value="1"/>
</dbReference>
<dbReference type="AlphaFoldDB" id="A0A9D1N9M6"/>
<proteinExistence type="predicted"/>
<accession>A0A9D1N9M6</accession>
<dbReference type="InterPro" id="IPR018062">
    <property type="entry name" value="HTH_AraC-typ_CS"/>
</dbReference>
<evidence type="ECO:0000259" key="4">
    <source>
        <dbReference type="PROSITE" id="PS01124"/>
    </source>
</evidence>
<evidence type="ECO:0000256" key="2">
    <source>
        <dbReference type="ARBA" id="ARBA00023125"/>
    </source>
</evidence>
<dbReference type="Gene3D" id="1.10.10.60">
    <property type="entry name" value="Homeodomain-like"/>
    <property type="match status" value="2"/>
</dbReference>
<dbReference type="PANTHER" id="PTHR46796:SF6">
    <property type="entry name" value="ARAC SUBFAMILY"/>
    <property type="match status" value="1"/>
</dbReference>
<dbReference type="GO" id="GO:0003700">
    <property type="term" value="F:DNA-binding transcription factor activity"/>
    <property type="evidence" value="ECO:0007669"/>
    <property type="project" value="InterPro"/>
</dbReference>
<dbReference type="Proteomes" id="UP000886857">
    <property type="component" value="Unassembled WGS sequence"/>
</dbReference>
<keyword evidence="3" id="KW-0804">Transcription</keyword>
<dbReference type="InterPro" id="IPR020449">
    <property type="entry name" value="Tscrpt_reg_AraC-type_HTH"/>
</dbReference>
<comment type="caution">
    <text evidence="5">The sequence shown here is derived from an EMBL/GenBank/DDBJ whole genome shotgun (WGS) entry which is preliminary data.</text>
</comment>
<name>A0A9D1N9M6_9FIRM</name>
<keyword evidence="2" id="KW-0238">DNA-binding</keyword>
<evidence type="ECO:0000313" key="5">
    <source>
        <dbReference type="EMBL" id="HIU99097.1"/>
    </source>
</evidence>
<dbReference type="PRINTS" id="PR00032">
    <property type="entry name" value="HTHARAC"/>
</dbReference>
<dbReference type="PROSITE" id="PS01124">
    <property type="entry name" value="HTH_ARAC_FAMILY_2"/>
    <property type="match status" value="1"/>
</dbReference>
<feature type="domain" description="HTH araC/xylS-type" evidence="4">
    <location>
        <begin position="148"/>
        <end position="245"/>
    </location>
</feature>